<dbReference type="NCBIfam" id="NF001244">
    <property type="entry name" value="PRK00216.1-5"/>
    <property type="match status" value="1"/>
</dbReference>
<reference evidence="5 6" key="1">
    <citation type="submission" date="2016-12" db="EMBL/GenBank/DDBJ databases">
        <title>The whole genome sequencing and assembly of Lactobacillus alimentarius DSM 20249T strain.</title>
        <authorList>
            <person name="Lee Y.-J."/>
            <person name="Yi H."/>
            <person name="Bahn Y.-S."/>
            <person name="Kim J.F."/>
            <person name="Lee D.-W."/>
        </authorList>
    </citation>
    <scope>NUCLEOTIDE SEQUENCE [LARGE SCALE GENOMIC DNA]</scope>
    <source>
        <strain evidence="5 6">DSM 20249</strain>
    </source>
</reference>
<feature type="binding site" evidence="4">
    <location>
        <position position="60"/>
    </location>
    <ligand>
        <name>S-adenosyl-L-methionine</name>
        <dbReference type="ChEBI" id="CHEBI:59789"/>
    </ligand>
</feature>
<keyword evidence="2 4" id="KW-0808">Transferase</keyword>
<comment type="catalytic activity">
    <reaction evidence="4">
        <text>a 2-demethylmenaquinol + S-adenosyl-L-methionine = a menaquinol + S-adenosyl-L-homocysteine + H(+)</text>
        <dbReference type="Rhea" id="RHEA:42640"/>
        <dbReference type="Rhea" id="RHEA-COMP:9539"/>
        <dbReference type="Rhea" id="RHEA-COMP:9563"/>
        <dbReference type="ChEBI" id="CHEBI:15378"/>
        <dbReference type="ChEBI" id="CHEBI:18151"/>
        <dbReference type="ChEBI" id="CHEBI:55437"/>
        <dbReference type="ChEBI" id="CHEBI:57856"/>
        <dbReference type="ChEBI" id="CHEBI:59789"/>
        <dbReference type="EC" id="2.1.1.163"/>
    </reaction>
</comment>
<comment type="caution">
    <text evidence="4">Lacks conserved residue(s) required for the propagation of feature annotation.</text>
</comment>
<dbReference type="STRING" id="1423720.FC67_GL001272"/>
<dbReference type="AlphaFoldDB" id="A0A2K9HHG6"/>
<evidence type="ECO:0000256" key="1">
    <source>
        <dbReference type="ARBA" id="ARBA00022603"/>
    </source>
</evidence>
<keyword evidence="4" id="KW-0474">Menaquinone biosynthesis</keyword>
<evidence type="ECO:0000313" key="6">
    <source>
        <dbReference type="Proteomes" id="UP000234653"/>
    </source>
</evidence>
<dbReference type="HAMAP" id="MF_01813">
    <property type="entry name" value="MenG_UbiE_methyltr"/>
    <property type="match status" value="1"/>
</dbReference>
<feature type="binding site" evidence="4">
    <location>
        <begin position="107"/>
        <end position="108"/>
    </location>
    <ligand>
        <name>S-adenosyl-L-methionine</name>
        <dbReference type="ChEBI" id="CHEBI:59789"/>
    </ligand>
</feature>
<comment type="pathway">
    <text evidence="4">Quinol/quinone metabolism; menaquinone biosynthesis; menaquinol from 1,4-dihydroxy-2-naphthoate: step 2/2.</text>
</comment>
<keyword evidence="3 4" id="KW-0949">S-adenosyl-L-methionine</keyword>
<dbReference type="EC" id="2.1.1.163" evidence="4"/>
<keyword evidence="1 4" id="KW-0489">Methyltransferase</keyword>
<dbReference type="CDD" id="cd02440">
    <property type="entry name" value="AdoMet_MTases"/>
    <property type="match status" value="1"/>
</dbReference>
<proteinExistence type="inferred from homology"/>
<comment type="function">
    <text evidence="4">Methyltransferase required for the conversion of demethylmenaquinol (DMKH2) to menaquinol (MKH2).</text>
</comment>
<dbReference type="KEGG" id="lali:LA20249_07285"/>
<dbReference type="Proteomes" id="UP000234653">
    <property type="component" value="Chromosome"/>
</dbReference>
<dbReference type="Gene3D" id="3.40.50.150">
    <property type="entry name" value="Vaccinia Virus protein VP39"/>
    <property type="match status" value="1"/>
</dbReference>
<dbReference type="GO" id="GO:0043770">
    <property type="term" value="F:demethylmenaquinone methyltransferase activity"/>
    <property type="evidence" value="ECO:0007669"/>
    <property type="project" value="UniProtKB-UniRule"/>
</dbReference>
<dbReference type="GO" id="GO:0032259">
    <property type="term" value="P:methylation"/>
    <property type="evidence" value="ECO:0007669"/>
    <property type="project" value="UniProtKB-KW"/>
</dbReference>
<dbReference type="UniPathway" id="UPA00079">
    <property type="reaction ID" value="UER00169"/>
</dbReference>
<dbReference type="PANTHER" id="PTHR43591">
    <property type="entry name" value="METHYLTRANSFERASE"/>
    <property type="match status" value="1"/>
</dbReference>
<evidence type="ECO:0000256" key="2">
    <source>
        <dbReference type="ARBA" id="ARBA00022679"/>
    </source>
</evidence>
<dbReference type="Pfam" id="PF01209">
    <property type="entry name" value="Ubie_methyltran"/>
    <property type="match status" value="1"/>
</dbReference>
<evidence type="ECO:0000256" key="4">
    <source>
        <dbReference type="HAMAP-Rule" id="MF_01813"/>
    </source>
</evidence>
<dbReference type="InterPro" id="IPR029063">
    <property type="entry name" value="SAM-dependent_MTases_sf"/>
</dbReference>
<dbReference type="RefSeq" id="WP_057737132.1">
    <property type="nucleotide sequence ID" value="NZ_AZDQ01000005.1"/>
</dbReference>
<dbReference type="EMBL" id="CP018867">
    <property type="protein sequence ID" value="AUI71990.1"/>
    <property type="molecule type" value="Genomic_DNA"/>
</dbReference>
<keyword evidence="6" id="KW-1185">Reference proteome</keyword>
<gene>
    <name evidence="4" type="primary">menG</name>
    <name evidence="5" type="ORF">LA20249_07285</name>
</gene>
<dbReference type="GO" id="GO:0009234">
    <property type="term" value="P:menaquinone biosynthetic process"/>
    <property type="evidence" value="ECO:0007669"/>
    <property type="project" value="UniProtKB-UniRule"/>
</dbReference>
<organism evidence="5 6">
    <name type="scientific">Companilactobacillus alimentarius DSM 20249</name>
    <dbReference type="NCBI Taxonomy" id="1423720"/>
    <lineage>
        <taxon>Bacteria</taxon>
        <taxon>Bacillati</taxon>
        <taxon>Bacillota</taxon>
        <taxon>Bacilli</taxon>
        <taxon>Lactobacillales</taxon>
        <taxon>Lactobacillaceae</taxon>
        <taxon>Companilactobacillus</taxon>
    </lineage>
</organism>
<dbReference type="PROSITE" id="PS51608">
    <property type="entry name" value="SAM_MT_UBIE"/>
    <property type="match status" value="1"/>
</dbReference>
<dbReference type="InterPro" id="IPR004033">
    <property type="entry name" value="UbiE/COQ5_MeTrFase"/>
</dbReference>
<protein>
    <recommendedName>
        <fullName evidence="4">Demethylmenaquinone methyltransferase</fullName>
        <ecNumber evidence="4">2.1.1.163</ecNumber>
    </recommendedName>
</protein>
<feature type="binding site" evidence="4">
    <location>
        <position position="80"/>
    </location>
    <ligand>
        <name>S-adenosyl-L-methionine</name>
        <dbReference type="ChEBI" id="CHEBI:59789"/>
    </ligand>
</feature>
<comment type="similarity">
    <text evidence="4">Belongs to the class I-like SAM-binding methyltransferase superfamily. MenG/UbiE family.</text>
</comment>
<name>A0A2K9HHG6_9LACO</name>
<accession>A0A2K9HHG6</accession>
<dbReference type="PROSITE" id="PS01183">
    <property type="entry name" value="UBIE_1"/>
    <property type="match status" value="1"/>
</dbReference>
<evidence type="ECO:0000256" key="3">
    <source>
        <dbReference type="ARBA" id="ARBA00022691"/>
    </source>
</evidence>
<evidence type="ECO:0000313" key="5">
    <source>
        <dbReference type="EMBL" id="AUI71990.1"/>
    </source>
</evidence>
<dbReference type="InterPro" id="IPR023576">
    <property type="entry name" value="UbiE/COQ5_MeTrFase_CS"/>
</dbReference>
<dbReference type="OrthoDB" id="9808140at2"/>
<sequence>MSLTNKVPEKDVQRTFNNIAGNYDRLNTIMSLGTHQSWRQKATQKINNQPQDILDLCCGTANWTVMLAHRFIHAKVIGVDFSQEMLKLAQQKVAKSKVTNITLESGNAMKLNFSDNSFDVVTIGFGLRNVPDADKVLSEIYRVLKPNGQIVCLEAFKVETPIIKTGWKLYFNHIMPLMGKVFAKNKSDYQYLDDSVNHFVSIEKLCQMMQNVGFENIEVDDLMMKAAAIHSAVKKRQ</sequence>
<dbReference type="NCBIfam" id="NF001243">
    <property type="entry name" value="PRK00216.1-4"/>
    <property type="match status" value="1"/>
</dbReference>
<dbReference type="NCBIfam" id="TIGR01934">
    <property type="entry name" value="MenG_MenH_UbiE"/>
    <property type="match status" value="1"/>
</dbReference>
<dbReference type="SUPFAM" id="SSF53335">
    <property type="entry name" value="S-adenosyl-L-methionine-dependent methyltransferases"/>
    <property type="match status" value="1"/>
</dbReference>
<dbReference type="PANTHER" id="PTHR43591:SF24">
    <property type="entry name" value="2-METHOXY-6-POLYPRENYL-1,4-BENZOQUINOL METHYLASE, MITOCHONDRIAL"/>
    <property type="match status" value="1"/>
</dbReference>